<evidence type="ECO:0000313" key="15">
    <source>
        <dbReference type="Proteomes" id="UP001367676"/>
    </source>
</evidence>
<keyword evidence="15" id="KW-1185">Reference proteome</keyword>
<dbReference type="Pfam" id="PF07679">
    <property type="entry name" value="I-set"/>
    <property type="match status" value="3"/>
</dbReference>
<evidence type="ECO:0000259" key="13">
    <source>
        <dbReference type="PROSITE" id="PS50853"/>
    </source>
</evidence>
<sequence length="722" mass="80059">MSSQAIAPANRADEPKLELLPKENPISKPKGENFALICQAVVSNVALVTNLRWLDPKNQTIDKNYLNVNRRLALQDESSARGRITLLINTISENDVGQYTCTAEYNQQILFNKKDVNIFRPIKFIDANPEQSAKLGSSYKIVCKVEADPSPQVTWMRNGQKVNNNNPRFTFDVDGLTINGVQESDDGGYSCEAVVPDTGEFKTQNINFEVISTPQVIATETSSPDVIEGESVNVKCNATGKPKPTIKWISVRDGSVLPSVGVDGTLYFERIAKKDGGQYKCVAANKAGQDEKSITLNIVSKPEIVESVNATVLVGKSGKLQCYVEGFPTPKIRIVKKGPNSQDTETNELGSQTLIKEDPKKRPNTYLATLNLNNVQRSMDGLYECIAVNEVANKHVKTVSSLHLTVEFQPTFEKTAYVKEQITWGTRAINLTCIAEAIPNASIEWFRGSNVNKITPTGMYKIHGTGPKSDLEITPNTKDVYGPYRCEATNTHGRASHTITLNEAFPPQAIGAVEKSEVTASSVTFRFADSMYTGKLPIKGYSAQYLQDDESDWNRAKEQTWPFGGPYVLRDLKPLGKYSFRFRAFNEAGSGAWGGFTDVQMPEISSPSEPVITNPIEPNEKYIKSTLAHQIALKWTIPTNNGADIDKYIVKYCPAQQDQNLQEGFFVSQENCQTQDIPFNSYLSQYTVENLNSKSFYRVELTAHNNIGFSKASQRFFLTSGT</sequence>
<keyword evidence="7" id="KW-0472">Membrane</keyword>
<evidence type="ECO:0000256" key="4">
    <source>
        <dbReference type="ARBA" id="ARBA00022737"/>
    </source>
</evidence>
<gene>
    <name evidence="14" type="ORF">V9T40_009506</name>
</gene>
<evidence type="ECO:0000256" key="5">
    <source>
        <dbReference type="ARBA" id="ARBA00022889"/>
    </source>
</evidence>
<dbReference type="CDD" id="cd00063">
    <property type="entry name" value="FN3"/>
    <property type="match status" value="2"/>
</dbReference>
<dbReference type="InterPro" id="IPR013783">
    <property type="entry name" value="Ig-like_fold"/>
</dbReference>
<dbReference type="GO" id="GO:0098632">
    <property type="term" value="F:cell-cell adhesion mediator activity"/>
    <property type="evidence" value="ECO:0007669"/>
    <property type="project" value="TreeGrafter"/>
</dbReference>
<dbReference type="SMART" id="SM00408">
    <property type="entry name" value="IGc2"/>
    <property type="match status" value="5"/>
</dbReference>
<dbReference type="PROSITE" id="PS50835">
    <property type="entry name" value="IG_LIKE"/>
    <property type="match status" value="5"/>
</dbReference>
<feature type="region of interest" description="Disordered" evidence="11">
    <location>
        <begin position="336"/>
        <end position="356"/>
    </location>
</feature>
<feature type="domain" description="Ig-like" evidence="12">
    <location>
        <begin position="15"/>
        <end position="117"/>
    </location>
</feature>
<feature type="domain" description="Fibronectin type-III" evidence="13">
    <location>
        <begin position="615"/>
        <end position="722"/>
    </location>
</feature>
<keyword evidence="2" id="KW-0812">Transmembrane</keyword>
<dbReference type="AlphaFoldDB" id="A0AAN9TSM2"/>
<feature type="domain" description="Ig-like" evidence="12">
    <location>
        <begin position="410"/>
        <end position="502"/>
    </location>
</feature>
<dbReference type="SMART" id="SM00060">
    <property type="entry name" value="FN3"/>
    <property type="match status" value="2"/>
</dbReference>
<keyword evidence="3" id="KW-0732">Signal</keyword>
<evidence type="ECO:0000256" key="6">
    <source>
        <dbReference type="ARBA" id="ARBA00022989"/>
    </source>
</evidence>
<evidence type="ECO:0000256" key="7">
    <source>
        <dbReference type="ARBA" id="ARBA00023136"/>
    </source>
</evidence>
<comment type="caution">
    <text evidence="14">The sequence shown here is derived from an EMBL/GenBank/DDBJ whole genome shotgun (WGS) entry which is preliminary data.</text>
</comment>
<evidence type="ECO:0000313" key="14">
    <source>
        <dbReference type="EMBL" id="KAK7602065.1"/>
    </source>
</evidence>
<dbReference type="InterPro" id="IPR003961">
    <property type="entry name" value="FN3_dom"/>
</dbReference>
<accession>A0AAN9TSM2</accession>
<feature type="domain" description="Ig-like" evidence="12">
    <location>
        <begin position="214"/>
        <end position="295"/>
    </location>
</feature>
<dbReference type="GO" id="GO:0070593">
    <property type="term" value="P:dendrite self-avoidance"/>
    <property type="evidence" value="ECO:0007669"/>
    <property type="project" value="TreeGrafter"/>
</dbReference>
<dbReference type="Gene3D" id="2.60.40.10">
    <property type="entry name" value="Immunoglobulins"/>
    <property type="match status" value="7"/>
</dbReference>
<evidence type="ECO:0000259" key="12">
    <source>
        <dbReference type="PROSITE" id="PS50835"/>
    </source>
</evidence>
<keyword evidence="10" id="KW-0393">Immunoglobulin domain</keyword>
<evidence type="ECO:0000256" key="9">
    <source>
        <dbReference type="ARBA" id="ARBA00023180"/>
    </source>
</evidence>
<feature type="compositionally biased region" description="Basic and acidic residues" evidence="11">
    <location>
        <begin position="11"/>
        <end position="21"/>
    </location>
</feature>
<proteinExistence type="predicted"/>
<dbReference type="InterPro" id="IPR009138">
    <property type="entry name" value="Neural_cell_adh"/>
</dbReference>
<comment type="subcellular location">
    <subcellularLocation>
        <location evidence="1">Membrane</location>
        <topology evidence="1">Single-pass membrane protein</topology>
    </subcellularLocation>
</comment>
<evidence type="ECO:0000256" key="11">
    <source>
        <dbReference type="SAM" id="MobiDB-lite"/>
    </source>
</evidence>
<dbReference type="InterPro" id="IPR003599">
    <property type="entry name" value="Ig_sub"/>
</dbReference>
<dbReference type="InterPro" id="IPR036116">
    <property type="entry name" value="FN3_sf"/>
</dbReference>
<keyword evidence="5" id="KW-0130">Cell adhesion</keyword>
<dbReference type="InterPro" id="IPR007110">
    <property type="entry name" value="Ig-like_dom"/>
</dbReference>
<protein>
    <submittedName>
        <fullName evidence="14">Uncharacterized protein</fullName>
    </submittedName>
</protein>
<dbReference type="Proteomes" id="UP001367676">
    <property type="component" value="Unassembled WGS sequence"/>
</dbReference>
<reference evidence="14 15" key="1">
    <citation type="submission" date="2024-03" db="EMBL/GenBank/DDBJ databases">
        <title>Adaptation during the transition from Ophiocordyceps entomopathogen to insect associate is accompanied by gene loss and intensified selection.</title>
        <authorList>
            <person name="Ward C.M."/>
            <person name="Onetto C.A."/>
            <person name="Borneman A.R."/>
        </authorList>
    </citation>
    <scope>NUCLEOTIDE SEQUENCE [LARGE SCALE GENOMIC DNA]</scope>
    <source>
        <strain evidence="14">AWRI1</strain>
        <tissue evidence="14">Single Adult Female</tissue>
    </source>
</reference>
<feature type="compositionally biased region" description="Polar residues" evidence="11">
    <location>
        <begin position="339"/>
        <end position="354"/>
    </location>
</feature>
<feature type="domain" description="Ig-like" evidence="12">
    <location>
        <begin position="302"/>
        <end position="400"/>
    </location>
</feature>
<dbReference type="Pfam" id="PF13927">
    <property type="entry name" value="Ig_3"/>
    <property type="match status" value="1"/>
</dbReference>
<evidence type="ECO:0000256" key="10">
    <source>
        <dbReference type="ARBA" id="ARBA00023319"/>
    </source>
</evidence>
<dbReference type="CDD" id="cd00096">
    <property type="entry name" value="Ig"/>
    <property type="match status" value="1"/>
</dbReference>
<dbReference type="GO" id="GO:0030424">
    <property type="term" value="C:axon"/>
    <property type="evidence" value="ECO:0007669"/>
    <property type="project" value="TreeGrafter"/>
</dbReference>
<dbReference type="PROSITE" id="PS50853">
    <property type="entry name" value="FN3"/>
    <property type="match status" value="2"/>
</dbReference>
<dbReference type="EMBL" id="JBBCAQ010000010">
    <property type="protein sequence ID" value="KAK7602065.1"/>
    <property type="molecule type" value="Genomic_DNA"/>
</dbReference>
<feature type="region of interest" description="Disordered" evidence="11">
    <location>
        <begin position="1"/>
        <end position="24"/>
    </location>
</feature>
<dbReference type="PANTHER" id="PTHR10075:SF14">
    <property type="entry name" value="CELL ADHESION MOLECULE DSCAM2-RELATED"/>
    <property type="match status" value="1"/>
</dbReference>
<name>A0AAN9TSM2_9HEMI</name>
<evidence type="ECO:0000256" key="8">
    <source>
        <dbReference type="ARBA" id="ARBA00023157"/>
    </source>
</evidence>
<evidence type="ECO:0000256" key="3">
    <source>
        <dbReference type="ARBA" id="ARBA00022729"/>
    </source>
</evidence>
<dbReference type="SMART" id="SM00409">
    <property type="entry name" value="IG"/>
    <property type="match status" value="5"/>
</dbReference>
<evidence type="ECO:0000256" key="2">
    <source>
        <dbReference type="ARBA" id="ARBA00022692"/>
    </source>
</evidence>
<dbReference type="InterPro" id="IPR013098">
    <property type="entry name" value="Ig_I-set"/>
</dbReference>
<dbReference type="SUPFAM" id="SSF48726">
    <property type="entry name" value="Immunoglobulin"/>
    <property type="match status" value="5"/>
</dbReference>
<feature type="domain" description="Fibronectin type-III" evidence="13">
    <location>
        <begin position="506"/>
        <end position="604"/>
    </location>
</feature>
<keyword evidence="6" id="KW-1133">Transmembrane helix</keyword>
<dbReference type="SUPFAM" id="SSF49265">
    <property type="entry name" value="Fibronectin type III"/>
    <property type="match status" value="1"/>
</dbReference>
<dbReference type="PANTHER" id="PTHR10075">
    <property type="entry name" value="BASIGIN RELATED"/>
    <property type="match status" value="1"/>
</dbReference>
<dbReference type="Pfam" id="PF00041">
    <property type="entry name" value="fn3"/>
    <property type="match status" value="2"/>
</dbReference>
<keyword evidence="8" id="KW-1015">Disulfide bond</keyword>
<dbReference type="GO" id="GO:0007156">
    <property type="term" value="P:homophilic cell adhesion via plasma membrane adhesion molecules"/>
    <property type="evidence" value="ECO:0007669"/>
    <property type="project" value="TreeGrafter"/>
</dbReference>
<dbReference type="InterPro" id="IPR003598">
    <property type="entry name" value="Ig_sub2"/>
</dbReference>
<dbReference type="PRINTS" id="PR01838">
    <property type="entry name" value="NCAMFAMILY"/>
</dbReference>
<evidence type="ECO:0000256" key="1">
    <source>
        <dbReference type="ARBA" id="ARBA00004167"/>
    </source>
</evidence>
<dbReference type="GO" id="GO:0007411">
    <property type="term" value="P:axon guidance"/>
    <property type="evidence" value="ECO:0007669"/>
    <property type="project" value="TreeGrafter"/>
</dbReference>
<keyword evidence="9" id="KW-0325">Glycoprotein</keyword>
<dbReference type="GO" id="GO:0005886">
    <property type="term" value="C:plasma membrane"/>
    <property type="evidence" value="ECO:0007669"/>
    <property type="project" value="UniProtKB-ARBA"/>
</dbReference>
<dbReference type="InterPro" id="IPR036179">
    <property type="entry name" value="Ig-like_dom_sf"/>
</dbReference>
<organism evidence="14 15">
    <name type="scientific">Parthenolecanium corni</name>
    <dbReference type="NCBI Taxonomy" id="536013"/>
    <lineage>
        <taxon>Eukaryota</taxon>
        <taxon>Metazoa</taxon>
        <taxon>Ecdysozoa</taxon>
        <taxon>Arthropoda</taxon>
        <taxon>Hexapoda</taxon>
        <taxon>Insecta</taxon>
        <taxon>Pterygota</taxon>
        <taxon>Neoptera</taxon>
        <taxon>Paraneoptera</taxon>
        <taxon>Hemiptera</taxon>
        <taxon>Sternorrhyncha</taxon>
        <taxon>Coccoidea</taxon>
        <taxon>Coccidae</taxon>
        <taxon>Parthenolecanium</taxon>
    </lineage>
</organism>
<feature type="domain" description="Ig-like" evidence="12">
    <location>
        <begin position="121"/>
        <end position="207"/>
    </location>
</feature>
<keyword evidence="4" id="KW-0677">Repeat</keyword>